<keyword evidence="2" id="KW-1185">Reference proteome</keyword>
<accession>A0ABR9ADG9</accession>
<protein>
    <recommendedName>
        <fullName evidence="3">Cytoplasmic protein</fullName>
    </recommendedName>
</protein>
<dbReference type="EMBL" id="JACYNP010000011">
    <property type="protein sequence ID" value="MBD8123620.1"/>
    <property type="molecule type" value="Genomic_DNA"/>
</dbReference>
<reference evidence="1 2" key="1">
    <citation type="journal article" date="2020" name="FEMS Microbiol. Ecol.">
        <title>Temporal dynamics of bacterial communities during seed development and maturation.</title>
        <authorList>
            <person name="Chesneau G."/>
            <person name="Torres-Cortes G."/>
            <person name="Briand M."/>
            <person name="Darrasse A."/>
            <person name="Preveaux A."/>
            <person name="Marais C."/>
            <person name="Jacques M.A."/>
            <person name="Shade A."/>
            <person name="Barret M."/>
        </authorList>
    </citation>
    <scope>NUCLEOTIDE SEQUENCE [LARGE SCALE GENOMIC DNA]</scope>
    <source>
        <strain evidence="1 2">CFBP13723</strain>
    </source>
</reference>
<dbReference type="Proteomes" id="UP000625247">
    <property type="component" value="Unassembled WGS sequence"/>
</dbReference>
<sequence>MFRTQDADMIGIPGMFGEGISQWHTVSRLLKTHWYHLTLRAEENGRSTELAFMIDGEQKLQHILVAQDSHISITDIQVMTPSHMNAKGAWSMEPLAKVTIGVDSDGCEACLLEVEGGAVYHNSHSPDFRPDLLTNLRPIFQSSMIKTV</sequence>
<gene>
    <name evidence="1" type="ORF">IFT62_20645</name>
</gene>
<evidence type="ECO:0008006" key="3">
    <source>
        <dbReference type="Google" id="ProtNLM"/>
    </source>
</evidence>
<comment type="caution">
    <text evidence="1">The sequence shown here is derived from an EMBL/GenBank/DDBJ whole genome shotgun (WGS) entry which is preliminary data.</text>
</comment>
<dbReference type="RefSeq" id="WP_191945499.1">
    <property type="nucleotide sequence ID" value="NZ_JACYNP010000011.1"/>
</dbReference>
<evidence type="ECO:0000313" key="1">
    <source>
        <dbReference type="EMBL" id="MBD8123620.1"/>
    </source>
</evidence>
<evidence type="ECO:0000313" key="2">
    <source>
        <dbReference type="Proteomes" id="UP000625247"/>
    </source>
</evidence>
<name>A0ABR9ADG9_9PSED</name>
<organism evidence="1 2">
    <name type="scientific">Pseudomonas lutea</name>
    <dbReference type="NCBI Taxonomy" id="243924"/>
    <lineage>
        <taxon>Bacteria</taxon>
        <taxon>Pseudomonadati</taxon>
        <taxon>Pseudomonadota</taxon>
        <taxon>Gammaproteobacteria</taxon>
        <taxon>Pseudomonadales</taxon>
        <taxon>Pseudomonadaceae</taxon>
        <taxon>Pseudomonas</taxon>
    </lineage>
</organism>
<proteinExistence type="predicted"/>